<evidence type="ECO:0000313" key="2">
    <source>
        <dbReference type="Proteomes" id="UP000010366"/>
    </source>
</evidence>
<dbReference type="OrthoDB" id="9807630at2"/>
<dbReference type="PANTHER" id="PTHR43434">
    <property type="entry name" value="PHOSPHOGLYCOLATE PHOSPHATASE"/>
    <property type="match status" value="1"/>
</dbReference>
<keyword evidence="2" id="KW-1185">Reference proteome</keyword>
<accession>K9UG85</accession>
<dbReference type="NCBIfam" id="TIGR01549">
    <property type="entry name" value="HAD-SF-IA-v1"/>
    <property type="match status" value="1"/>
</dbReference>
<dbReference type="Proteomes" id="UP000010366">
    <property type="component" value="Chromosome"/>
</dbReference>
<dbReference type="AlphaFoldDB" id="K9UG85"/>
<organism evidence="1 2">
    <name type="scientific">Chamaesiphon minutus (strain ATCC 27169 / PCC 6605)</name>
    <dbReference type="NCBI Taxonomy" id="1173020"/>
    <lineage>
        <taxon>Bacteria</taxon>
        <taxon>Bacillati</taxon>
        <taxon>Cyanobacteriota</taxon>
        <taxon>Cyanophyceae</taxon>
        <taxon>Gomontiellales</taxon>
        <taxon>Chamaesiphonaceae</taxon>
        <taxon>Chamaesiphon</taxon>
    </lineage>
</organism>
<dbReference type="Pfam" id="PF13419">
    <property type="entry name" value="HAD_2"/>
    <property type="match status" value="1"/>
</dbReference>
<dbReference type="STRING" id="1173020.Cha6605_2761"/>
<proteinExistence type="predicted"/>
<dbReference type="GO" id="GO:0006281">
    <property type="term" value="P:DNA repair"/>
    <property type="evidence" value="ECO:0007669"/>
    <property type="project" value="TreeGrafter"/>
</dbReference>
<dbReference type="InterPro" id="IPR023198">
    <property type="entry name" value="PGP-like_dom2"/>
</dbReference>
<dbReference type="GO" id="GO:0005829">
    <property type="term" value="C:cytosol"/>
    <property type="evidence" value="ECO:0007669"/>
    <property type="project" value="TreeGrafter"/>
</dbReference>
<evidence type="ECO:0000313" key="1">
    <source>
        <dbReference type="EMBL" id="AFY93800.1"/>
    </source>
</evidence>
<dbReference type="GO" id="GO:0008967">
    <property type="term" value="F:phosphoglycolate phosphatase activity"/>
    <property type="evidence" value="ECO:0007669"/>
    <property type="project" value="TreeGrafter"/>
</dbReference>
<dbReference type="SUPFAM" id="SSF56784">
    <property type="entry name" value="HAD-like"/>
    <property type="match status" value="1"/>
</dbReference>
<dbReference type="EMBL" id="CP003600">
    <property type="protein sequence ID" value="AFY93800.1"/>
    <property type="molecule type" value="Genomic_DNA"/>
</dbReference>
<dbReference type="InterPro" id="IPR006439">
    <property type="entry name" value="HAD-SF_hydro_IA"/>
</dbReference>
<dbReference type="eggNOG" id="COG0546">
    <property type="taxonomic scope" value="Bacteria"/>
</dbReference>
<dbReference type="Gene3D" id="3.40.50.1000">
    <property type="entry name" value="HAD superfamily/HAD-like"/>
    <property type="match status" value="1"/>
</dbReference>
<dbReference type="Gene3D" id="1.10.150.240">
    <property type="entry name" value="Putative phosphatase, domain 2"/>
    <property type="match status" value="1"/>
</dbReference>
<dbReference type="SFLD" id="SFLDS00003">
    <property type="entry name" value="Haloacid_Dehalogenase"/>
    <property type="match status" value="1"/>
</dbReference>
<dbReference type="SFLD" id="SFLDG01129">
    <property type="entry name" value="C1.5:_HAD__Beta-PGM__Phosphata"/>
    <property type="match status" value="1"/>
</dbReference>
<dbReference type="InterPro" id="IPR050155">
    <property type="entry name" value="HAD-like_hydrolase_sf"/>
</dbReference>
<dbReference type="HOGENOM" id="CLU_045011_19_3_3"/>
<dbReference type="InterPro" id="IPR023214">
    <property type="entry name" value="HAD_sf"/>
</dbReference>
<dbReference type="KEGG" id="cmp:Cha6605_2761"/>
<dbReference type="PANTHER" id="PTHR43434:SF13">
    <property type="entry name" value="PHOSPHOGLYCOLATE PHOSPHATASE"/>
    <property type="match status" value="1"/>
</dbReference>
<dbReference type="InterPro" id="IPR036412">
    <property type="entry name" value="HAD-like_sf"/>
</dbReference>
<sequence>MRNNSKLIIFDFDGTLADTLGALMRISNRLAPEFGYAQIDEDRLASLKYLSSWEIIKLSKVALWKLPFLLKRVKEEFPGEVRNVRLFPGVIELLNTLKLQGYRLGIVSSNAEANIRSLLSQNHIEHLFDFVNSASTFGKGKAISKLMKQYHCTKSDVIYIGDEIRDIQAARSIEIRVVAVGWGFNAPTALMDRQPDLLITKPLALINALARFYPTPPTHLACL</sequence>
<gene>
    <name evidence="1" type="ORF">Cha6605_2761</name>
</gene>
<protein>
    <submittedName>
        <fullName evidence="1">Haloacid dehalogenase superfamily enzyme, subfamily IA</fullName>
    </submittedName>
</protein>
<reference evidence="1 2" key="1">
    <citation type="submission" date="2012-05" db="EMBL/GenBank/DDBJ databases">
        <title>Finished chromosome of genome of Chamaesiphon sp. PCC 6605.</title>
        <authorList>
            <consortium name="US DOE Joint Genome Institute"/>
            <person name="Gugger M."/>
            <person name="Coursin T."/>
            <person name="Rippka R."/>
            <person name="Tandeau De Marsac N."/>
            <person name="Huntemann M."/>
            <person name="Wei C.-L."/>
            <person name="Han J."/>
            <person name="Detter J.C."/>
            <person name="Han C."/>
            <person name="Tapia R."/>
            <person name="Chen A."/>
            <person name="Kyrpides N."/>
            <person name="Mavromatis K."/>
            <person name="Markowitz V."/>
            <person name="Szeto E."/>
            <person name="Ivanova N."/>
            <person name="Pagani I."/>
            <person name="Pati A."/>
            <person name="Goodwin L."/>
            <person name="Nordberg H.P."/>
            <person name="Cantor M.N."/>
            <person name="Hua S.X."/>
            <person name="Woyke T."/>
            <person name="Kerfeld C.A."/>
        </authorList>
    </citation>
    <scope>NUCLEOTIDE SEQUENCE [LARGE SCALE GENOMIC DNA]</scope>
    <source>
        <strain evidence="2">ATCC 27169 / PCC 6605</strain>
    </source>
</reference>
<name>K9UG85_CHAP6</name>
<dbReference type="InterPro" id="IPR041492">
    <property type="entry name" value="HAD_2"/>
</dbReference>